<evidence type="ECO:0000313" key="2">
    <source>
        <dbReference type="Proteomes" id="UP001202922"/>
    </source>
</evidence>
<protein>
    <submittedName>
        <fullName evidence="1">Abi family protein</fullName>
    </submittedName>
</protein>
<dbReference type="RefSeq" id="WP_241056129.1">
    <property type="nucleotide sequence ID" value="NZ_JAKZBV010000001.1"/>
</dbReference>
<dbReference type="EMBL" id="JAKZBV010000001">
    <property type="protein sequence ID" value="MCH6472231.1"/>
    <property type="molecule type" value="Genomic_DNA"/>
</dbReference>
<comment type="caution">
    <text evidence="1">The sequence shown here is derived from an EMBL/GenBank/DDBJ whole genome shotgun (WGS) entry which is preliminary data.</text>
</comment>
<proteinExistence type="predicted"/>
<accession>A0ABS9U6B4</accession>
<dbReference type="Proteomes" id="UP001202922">
    <property type="component" value="Unassembled WGS sequence"/>
</dbReference>
<dbReference type="Pfam" id="PF07751">
    <property type="entry name" value="Abi_2"/>
    <property type="match status" value="1"/>
</dbReference>
<evidence type="ECO:0000313" key="1">
    <source>
        <dbReference type="EMBL" id="MCH6472231.1"/>
    </source>
</evidence>
<name>A0ABS9U6B4_9MICC</name>
<keyword evidence="2" id="KW-1185">Reference proteome</keyword>
<dbReference type="InterPro" id="IPR011664">
    <property type="entry name" value="Abi_system_AbiD/AbiF-like"/>
</dbReference>
<sequence length="302" mass="34696">MLAQIGYYRLSAYTYPFRKLLAPGAPEESPVQFRQAEFMPGYSIDHALSLYVFDHSLRMLCLDALKIVEVALRARVAYVLGKRDPFGYLERGALDEDTCRNHAPNGAEGDMFEYWMRCYADQQARATSEDFVRHYVHKYGGRLPVWVAVEVLDFGAITRLYSLLKREDQNEISRGWGVANARQLHSWLLTLGNVRNLCAHHSRLWNKNLTYAIGRFNPRIVGPDLRHISDFDRPKKLYAALAILAYLVTQIDPTTNWPRTLKTKVARKFPAIPGLSPETEMGFPSGWTEQPLWNYEPVKRDG</sequence>
<organism evidence="1 2">
    <name type="scientific">Sinomonas terrae</name>
    <dbReference type="NCBI Taxonomy" id="2908838"/>
    <lineage>
        <taxon>Bacteria</taxon>
        <taxon>Bacillati</taxon>
        <taxon>Actinomycetota</taxon>
        <taxon>Actinomycetes</taxon>
        <taxon>Micrococcales</taxon>
        <taxon>Micrococcaceae</taxon>
        <taxon>Sinomonas</taxon>
    </lineage>
</organism>
<reference evidence="1 2" key="1">
    <citation type="submission" date="2022-03" db="EMBL/GenBank/DDBJ databases">
        <title>Sinomonas sp. isolated from a soil.</title>
        <authorList>
            <person name="Han J."/>
            <person name="Kim D.-U."/>
        </authorList>
    </citation>
    <scope>NUCLEOTIDE SEQUENCE [LARGE SCALE GENOMIC DNA]</scope>
    <source>
        <strain evidence="1 2">5-5</strain>
    </source>
</reference>
<gene>
    <name evidence="1" type="ORF">L0M17_20070</name>
</gene>